<evidence type="ECO:0000256" key="7">
    <source>
        <dbReference type="RuleBase" id="RU003435"/>
    </source>
</evidence>
<dbReference type="InterPro" id="IPR034005">
    <property type="entry name" value="M3A_DCP"/>
</dbReference>
<keyword evidence="5 7" id="KW-0862">Zinc</keyword>
<dbReference type="GO" id="GO:0006508">
    <property type="term" value="P:proteolysis"/>
    <property type="evidence" value="ECO:0007669"/>
    <property type="project" value="UniProtKB-KW"/>
</dbReference>
<dbReference type="GO" id="GO:0004180">
    <property type="term" value="F:carboxypeptidase activity"/>
    <property type="evidence" value="ECO:0007669"/>
    <property type="project" value="TreeGrafter"/>
</dbReference>
<dbReference type="Gene3D" id="1.10.1370.10">
    <property type="entry name" value="Neurolysin, domain 3"/>
    <property type="match status" value="1"/>
</dbReference>
<evidence type="ECO:0000256" key="6">
    <source>
        <dbReference type="ARBA" id="ARBA00023049"/>
    </source>
</evidence>
<dbReference type="SUPFAM" id="SSF55486">
    <property type="entry name" value="Metalloproteases ('zincins'), catalytic domain"/>
    <property type="match status" value="1"/>
</dbReference>
<evidence type="ECO:0000256" key="4">
    <source>
        <dbReference type="ARBA" id="ARBA00022801"/>
    </source>
</evidence>
<keyword evidence="10" id="KW-1185">Reference proteome</keyword>
<dbReference type="Proteomes" id="UP000253517">
    <property type="component" value="Unassembled WGS sequence"/>
</dbReference>
<keyword evidence="3 7" id="KW-0479">Metal-binding</keyword>
<dbReference type="InterPro" id="IPR045090">
    <property type="entry name" value="Pept_M3A_M3B"/>
</dbReference>
<sequence length="677" mass="78075">MTQSDNPLLTPCQTPFEIPPFEAIKPEHFMPAFEQALAHAREEVHRIAHSDELPTFANTIEALEYAGMKLNEIAEIFFNLNSAETNDQIQQLAQQISPMLAEYANDVLLDEQLFQRIKTVYLTTTPHTLTEEQQMLLKKTYRAFTRNGALLSDADKAELRDIDRQLAILTQKFAQNVLADTNAFQLWLDESDLDGLPEYVREAAKEAAAQKGQPDKYLITLQADSYIPFMTYSNRRDLREQLYRAYGARAYQTSNDNTEIVFKIAHLRKERARLLGFPSHAHYVLEERMAASPERVMDFLHFLKEKVREGALRDHQKLSERARREGLDTLNRWDVHWLMEKIKKDEIGIDDELLKPYFPLSQVVEKGIFELAARLYGLAFIKRDDLPKYHPDVQTYEVKDHDGQTLAVFMADYFPREGKRAGAWMTQYRGQYRLNGRDVRPIVSIVCNFSKPTATRPSLLTFQEVLTLFHEFGHALHGMLADTTYPSLSGTNVYWDFVELPSQILENWCYTPEMLALMARHYQSSEPLPTDFTARLRRMKSFMEGYSTYRQLSFAYLDMGWHYQLDAPPSDLKSFENQLIKDLDLLPAVEGTAISTAFSHIFHGGYAAGYYSYKWAEVLDADAFESFEQNGLFHRPTARKFRRLLSAGGTVDPMKLFIDFKGREPDPSALLRRAGLL</sequence>
<evidence type="ECO:0000256" key="5">
    <source>
        <dbReference type="ARBA" id="ARBA00022833"/>
    </source>
</evidence>
<dbReference type="AlphaFoldDB" id="A0A369ABK4"/>
<comment type="caution">
    <text evidence="9">The sequence shown here is derived from an EMBL/GenBank/DDBJ whole genome shotgun (WGS) entry which is preliminary data.</text>
</comment>
<protein>
    <submittedName>
        <fullName evidence="9">Peptidyl-dipeptidase Dcp</fullName>
    </submittedName>
</protein>
<feature type="domain" description="Peptidase M3A/M3B catalytic" evidence="8">
    <location>
        <begin position="229"/>
        <end position="675"/>
    </location>
</feature>
<keyword evidence="4 7" id="KW-0378">Hydrolase</keyword>
<dbReference type="PANTHER" id="PTHR43660:SF1">
    <property type="entry name" value="DIPEPTIDYL CARBOXYPEPTIDASE"/>
    <property type="match status" value="1"/>
</dbReference>
<proteinExistence type="inferred from homology"/>
<dbReference type="GO" id="GO:0004222">
    <property type="term" value="F:metalloendopeptidase activity"/>
    <property type="evidence" value="ECO:0007669"/>
    <property type="project" value="InterPro"/>
</dbReference>
<dbReference type="RefSeq" id="WP_114365804.1">
    <property type="nucleotide sequence ID" value="NZ_BHZF01000001.1"/>
</dbReference>
<dbReference type="Gene3D" id="3.40.390.10">
    <property type="entry name" value="Collagenase (Catalytic Domain)"/>
    <property type="match status" value="1"/>
</dbReference>
<organism evidence="9 10">
    <name type="scientific">Schleiferia thermophila</name>
    <dbReference type="NCBI Taxonomy" id="884107"/>
    <lineage>
        <taxon>Bacteria</taxon>
        <taxon>Pseudomonadati</taxon>
        <taxon>Bacteroidota</taxon>
        <taxon>Flavobacteriia</taxon>
        <taxon>Flavobacteriales</taxon>
        <taxon>Schleiferiaceae</taxon>
        <taxon>Schleiferia</taxon>
    </lineage>
</organism>
<dbReference type="InterPro" id="IPR024077">
    <property type="entry name" value="Neurolysin/TOP_dom2"/>
</dbReference>
<dbReference type="EMBL" id="QPJS01000001">
    <property type="protein sequence ID" value="RCX05467.1"/>
    <property type="molecule type" value="Genomic_DNA"/>
</dbReference>
<accession>A0A369ABK4</accession>
<evidence type="ECO:0000259" key="8">
    <source>
        <dbReference type="Pfam" id="PF01432"/>
    </source>
</evidence>
<evidence type="ECO:0000256" key="2">
    <source>
        <dbReference type="ARBA" id="ARBA00022670"/>
    </source>
</evidence>
<dbReference type="Gene3D" id="1.10.1370.40">
    <property type="match status" value="1"/>
</dbReference>
<evidence type="ECO:0000313" key="9">
    <source>
        <dbReference type="EMBL" id="RCX05467.1"/>
    </source>
</evidence>
<comment type="cofactor">
    <cofactor evidence="7">
        <name>Zn(2+)</name>
        <dbReference type="ChEBI" id="CHEBI:29105"/>
    </cofactor>
    <text evidence="7">Binds 1 zinc ion.</text>
</comment>
<dbReference type="GO" id="GO:0005829">
    <property type="term" value="C:cytosol"/>
    <property type="evidence" value="ECO:0007669"/>
    <property type="project" value="TreeGrafter"/>
</dbReference>
<name>A0A369ABK4_9FLAO</name>
<evidence type="ECO:0000256" key="1">
    <source>
        <dbReference type="ARBA" id="ARBA00006040"/>
    </source>
</evidence>
<evidence type="ECO:0000313" key="10">
    <source>
        <dbReference type="Proteomes" id="UP000253517"/>
    </source>
</evidence>
<dbReference type="InterPro" id="IPR024079">
    <property type="entry name" value="MetalloPept_cat_dom_sf"/>
</dbReference>
<dbReference type="PANTHER" id="PTHR43660">
    <property type="entry name" value="DIPEPTIDYL CARBOXYPEPTIDASE"/>
    <property type="match status" value="1"/>
</dbReference>
<keyword evidence="2 7" id="KW-0645">Protease</keyword>
<dbReference type="FunFam" id="3.40.390.10:FF:000009">
    <property type="entry name" value="Oligopeptidase A"/>
    <property type="match status" value="1"/>
</dbReference>
<dbReference type="Pfam" id="PF01432">
    <property type="entry name" value="Peptidase_M3"/>
    <property type="match status" value="1"/>
</dbReference>
<dbReference type="InterPro" id="IPR001567">
    <property type="entry name" value="Pept_M3A_M3B_dom"/>
</dbReference>
<comment type="similarity">
    <text evidence="1 7">Belongs to the peptidase M3 family.</text>
</comment>
<dbReference type="CDD" id="cd06456">
    <property type="entry name" value="M3A_DCP"/>
    <property type="match status" value="1"/>
</dbReference>
<dbReference type="GO" id="GO:0046872">
    <property type="term" value="F:metal ion binding"/>
    <property type="evidence" value="ECO:0007669"/>
    <property type="project" value="UniProtKB-UniRule"/>
</dbReference>
<keyword evidence="6 7" id="KW-0482">Metalloprotease</keyword>
<gene>
    <name evidence="9" type="ORF">DES35_101753</name>
</gene>
<evidence type="ECO:0000256" key="3">
    <source>
        <dbReference type="ARBA" id="ARBA00022723"/>
    </source>
</evidence>
<reference evidence="9 10" key="1">
    <citation type="submission" date="2018-07" db="EMBL/GenBank/DDBJ databases">
        <title>Genomic Encyclopedia of Type Strains, Phase IV (KMG-IV): sequencing the most valuable type-strain genomes for metagenomic binning, comparative biology and taxonomic classification.</title>
        <authorList>
            <person name="Goeker M."/>
        </authorList>
    </citation>
    <scope>NUCLEOTIDE SEQUENCE [LARGE SCALE GENOMIC DNA]</scope>
    <source>
        <strain evidence="9 10">DSM 21410</strain>
    </source>
</reference>